<proteinExistence type="predicted"/>
<keyword evidence="1" id="KW-1133">Transmembrane helix</keyword>
<feature type="transmembrane region" description="Helical" evidence="1">
    <location>
        <begin position="91"/>
        <end position="111"/>
    </location>
</feature>
<gene>
    <name evidence="2" type="ORF">L249_3382</name>
</gene>
<organism evidence="2 3">
    <name type="scientific">Ophiocordyceps polyrhachis-furcata BCC 54312</name>
    <dbReference type="NCBI Taxonomy" id="1330021"/>
    <lineage>
        <taxon>Eukaryota</taxon>
        <taxon>Fungi</taxon>
        <taxon>Dikarya</taxon>
        <taxon>Ascomycota</taxon>
        <taxon>Pezizomycotina</taxon>
        <taxon>Sordariomycetes</taxon>
        <taxon>Hypocreomycetidae</taxon>
        <taxon>Hypocreales</taxon>
        <taxon>Ophiocordycipitaceae</taxon>
        <taxon>Ophiocordyceps</taxon>
    </lineage>
</organism>
<reference evidence="2 3" key="1">
    <citation type="journal article" date="2015" name="BMC Genomics">
        <title>Insights from the genome of Ophiocordyceps polyrhachis-furcata to pathogenicity and host specificity in insect fungi.</title>
        <authorList>
            <person name="Wichadakul D."/>
            <person name="Kobmoo N."/>
            <person name="Ingsriswang S."/>
            <person name="Tangphatsornruang S."/>
            <person name="Chantasingh D."/>
            <person name="Luangsa-ard J.J."/>
            <person name="Eurwilaichitr L."/>
        </authorList>
    </citation>
    <scope>NUCLEOTIDE SEQUENCE [LARGE SCALE GENOMIC DNA]</scope>
    <source>
        <strain evidence="2 3">BCC 54312</strain>
    </source>
</reference>
<sequence>MTLPCLQDLTQYLHRCPTHQIKKNKTTSTTETSYTNIIYIRSTYIPMYSMSSRSCPIDDPFIALSRLYSGQIVPLLKRTLRKQPSSRTRQSVYMVMVVVVVVVVVTMTFGISTNLGMPRTTLRYALGSSPAAKAMRNMSAMKKN</sequence>
<evidence type="ECO:0008006" key="4">
    <source>
        <dbReference type="Google" id="ProtNLM"/>
    </source>
</evidence>
<evidence type="ECO:0000313" key="2">
    <source>
        <dbReference type="EMBL" id="RCI15691.1"/>
    </source>
</evidence>
<dbReference type="EMBL" id="LKCN02000002">
    <property type="protein sequence ID" value="RCI15691.1"/>
    <property type="molecule type" value="Genomic_DNA"/>
</dbReference>
<comment type="caution">
    <text evidence="2">The sequence shown here is derived from an EMBL/GenBank/DDBJ whole genome shotgun (WGS) entry which is preliminary data.</text>
</comment>
<name>A0A367LMS7_9HYPO</name>
<dbReference type="Proteomes" id="UP000253664">
    <property type="component" value="Unassembled WGS sequence"/>
</dbReference>
<keyword evidence="1" id="KW-0472">Membrane</keyword>
<accession>A0A367LMS7</accession>
<keyword evidence="3" id="KW-1185">Reference proteome</keyword>
<dbReference type="AlphaFoldDB" id="A0A367LMS7"/>
<evidence type="ECO:0000313" key="3">
    <source>
        <dbReference type="Proteomes" id="UP000253664"/>
    </source>
</evidence>
<evidence type="ECO:0000256" key="1">
    <source>
        <dbReference type="SAM" id="Phobius"/>
    </source>
</evidence>
<protein>
    <recommendedName>
        <fullName evidence="4">Transmembrane protein</fullName>
    </recommendedName>
</protein>
<keyword evidence="1" id="KW-0812">Transmembrane</keyword>